<dbReference type="InterPro" id="IPR008183">
    <property type="entry name" value="Aldose_1/G6P_1-epimerase"/>
</dbReference>
<dbReference type="PIRSF" id="PIRSF005096">
    <property type="entry name" value="GALM"/>
    <property type="match status" value="1"/>
</dbReference>
<dbReference type="InterPro" id="IPR015443">
    <property type="entry name" value="Aldose_1-epimerase"/>
</dbReference>
<comment type="caution">
    <text evidence="9">The sequence shown here is derived from an EMBL/GenBank/DDBJ whole genome shotgun (WGS) entry which is preliminary data.</text>
</comment>
<dbReference type="AlphaFoldDB" id="A0A3R8MZ43"/>
<evidence type="ECO:0000256" key="2">
    <source>
        <dbReference type="ARBA" id="ARBA00006206"/>
    </source>
</evidence>
<feature type="binding site" evidence="7">
    <location>
        <position position="236"/>
    </location>
    <ligand>
        <name>beta-D-galactose</name>
        <dbReference type="ChEBI" id="CHEBI:27667"/>
    </ligand>
</feature>
<dbReference type="RefSeq" id="WP_125095231.1">
    <property type="nucleotide sequence ID" value="NZ_RRUE01000001.1"/>
</dbReference>
<organism evidence="9 10">
    <name type="scientific">Lautropia dentalis</name>
    <dbReference type="NCBI Taxonomy" id="2490857"/>
    <lineage>
        <taxon>Bacteria</taxon>
        <taxon>Pseudomonadati</taxon>
        <taxon>Pseudomonadota</taxon>
        <taxon>Betaproteobacteria</taxon>
        <taxon>Burkholderiales</taxon>
        <taxon>Burkholderiaceae</taxon>
        <taxon>Lautropia</taxon>
    </lineage>
</organism>
<gene>
    <name evidence="9" type="ORF">EHV23_06600</name>
</gene>
<dbReference type="UniPathway" id="UPA00242"/>
<evidence type="ECO:0000256" key="4">
    <source>
        <dbReference type="ARBA" id="ARBA00023277"/>
    </source>
</evidence>
<evidence type="ECO:0000256" key="5">
    <source>
        <dbReference type="PIRNR" id="PIRNR005096"/>
    </source>
</evidence>
<dbReference type="Pfam" id="PF01263">
    <property type="entry name" value="Aldose_epim"/>
    <property type="match status" value="1"/>
</dbReference>
<dbReference type="Proteomes" id="UP000270261">
    <property type="component" value="Unassembled WGS sequence"/>
</dbReference>
<comment type="catalytic activity">
    <reaction evidence="5">
        <text>alpha-D-glucose = beta-D-glucose</text>
        <dbReference type="Rhea" id="RHEA:10264"/>
        <dbReference type="ChEBI" id="CHEBI:15903"/>
        <dbReference type="ChEBI" id="CHEBI:17925"/>
        <dbReference type="EC" id="5.1.3.3"/>
    </reaction>
</comment>
<dbReference type="GO" id="GO:0006006">
    <property type="term" value="P:glucose metabolic process"/>
    <property type="evidence" value="ECO:0007669"/>
    <property type="project" value="TreeGrafter"/>
</dbReference>
<dbReference type="PANTHER" id="PTHR10091">
    <property type="entry name" value="ALDOSE-1-EPIMERASE"/>
    <property type="match status" value="1"/>
</dbReference>
<evidence type="ECO:0000256" key="8">
    <source>
        <dbReference type="PIRSR" id="PIRSR005096-3"/>
    </source>
</evidence>
<dbReference type="Gene3D" id="2.70.98.10">
    <property type="match status" value="1"/>
</dbReference>
<feature type="binding site" evidence="8">
    <location>
        <begin position="165"/>
        <end position="167"/>
    </location>
    <ligand>
        <name>beta-D-galactose</name>
        <dbReference type="ChEBI" id="CHEBI:27667"/>
    </ligand>
</feature>
<name>A0A3R8MZ43_9BURK</name>
<dbReference type="GO" id="GO:0004034">
    <property type="term" value="F:aldose 1-epimerase activity"/>
    <property type="evidence" value="ECO:0007669"/>
    <property type="project" value="UniProtKB-EC"/>
</dbReference>
<keyword evidence="10" id="KW-1185">Reference proteome</keyword>
<dbReference type="GO" id="GO:0033499">
    <property type="term" value="P:galactose catabolic process via UDP-galactose, Leloir pathway"/>
    <property type="evidence" value="ECO:0007669"/>
    <property type="project" value="TreeGrafter"/>
</dbReference>
<proteinExistence type="inferred from homology"/>
<protein>
    <recommendedName>
        <fullName evidence="5">Aldose 1-epimerase</fullName>
        <ecNumber evidence="5">5.1.3.3</ecNumber>
    </recommendedName>
</protein>
<feature type="active site" description="Proton acceptor" evidence="6">
    <location>
        <position position="309"/>
    </location>
</feature>
<dbReference type="EC" id="5.1.3.3" evidence="5"/>
<dbReference type="EMBL" id="RRUE01000001">
    <property type="protein sequence ID" value="RRN45804.1"/>
    <property type="molecule type" value="Genomic_DNA"/>
</dbReference>
<comment type="pathway">
    <text evidence="1 5">Carbohydrate metabolism; hexose metabolism.</text>
</comment>
<dbReference type="GO" id="GO:0030246">
    <property type="term" value="F:carbohydrate binding"/>
    <property type="evidence" value="ECO:0007669"/>
    <property type="project" value="InterPro"/>
</dbReference>
<dbReference type="InterPro" id="IPR011013">
    <property type="entry name" value="Gal_mutarotase_sf_dom"/>
</dbReference>
<dbReference type="SUPFAM" id="SSF74650">
    <property type="entry name" value="Galactose mutarotase-like"/>
    <property type="match status" value="1"/>
</dbReference>
<accession>A0A3R8MZ43</accession>
<comment type="similarity">
    <text evidence="2 5">Belongs to the aldose epimerase family.</text>
</comment>
<dbReference type="CDD" id="cd09019">
    <property type="entry name" value="galactose_mutarotase_like"/>
    <property type="match status" value="1"/>
</dbReference>
<evidence type="ECO:0000256" key="7">
    <source>
        <dbReference type="PIRSR" id="PIRSR005096-2"/>
    </source>
</evidence>
<evidence type="ECO:0000256" key="3">
    <source>
        <dbReference type="ARBA" id="ARBA00023235"/>
    </source>
</evidence>
<dbReference type="NCBIfam" id="NF008277">
    <property type="entry name" value="PRK11055.1"/>
    <property type="match status" value="1"/>
</dbReference>
<feature type="active site" description="Proton donor" evidence="6">
    <location>
        <position position="165"/>
    </location>
</feature>
<evidence type="ECO:0000313" key="9">
    <source>
        <dbReference type="EMBL" id="RRN45804.1"/>
    </source>
</evidence>
<dbReference type="InterPro" id="IPR047215">
    <property type="entry name" value="Galactose_mutarotase-like"/>
</dbReference>
<evidence type="ECO:0000313" key="10">
    <source>
        <dbReference type="Proteomes" id="UP000270261"/>
    </source>
</evidence>
<keyword evidence="3 5" id="KW-0413">Isomerase</keyword>
<evidence type="ECO:0000256" key="6">
    <source>
        <dbReference type="PIRSR" id="PIRSR005096-1"/>
    </source>
</evidence>
<sequence length="341" mass="36644">MDTVTLTNRHGIHVTLNPLGACWTSCVLPLSGGPREILLGSSDLATMLAGSSYLGASVGRYAGRIANARFAGHALATNQFPHILHGGPEGFSRQRWQPGPSPALAEVLPATGQTLRLHLHSADDDQGFPGNLDVEVIYQLADDDSLTITYLARTDAPTPCNITSHAYFNLNGGDGDDGLNQWLQIHASRYQPVGADGIPDAPPCAVNGTGFDFRTGKRIGTDILRDADQQKVHGYDHSFLLDDDSDTAVRTDQGVTLNRAAELHAADDRARLAIWTNQPALHLYTGQHLAGTPKRDGSAYASHAGIALESQYPPDSPSHGQAVLQPGELYRHVIRCEFDYA</sequence>
<dbReference type="InterPro" id="IPR014718">
    <property type="entry name" value="GH-type_carb-bd"/>
</dbReference>
<dbReference type="OrthoDB" id="9779408at2"/>
<reference evidence="9 10" key="1">
    <citation type="submission" date="2018-11" db="EMBL/GenBank/DDBJ databases">
        <title>Genome sequencing of Lautropia sp. KCOM 2505 (= ChDC F240).</title>
        <authorList>
            <person name="Kook J.-K."/>
            <person name="Park S.-N."/>
            <person name="Lim Y.K."/>
        </authorList>
    </citation>
    <scope>NUCLEOTIDE SEQUENCE [LARGE SCALE GENOMIC DNA]</scope>
    <source>
        <strain evidence="9 10">KCOM 2505</strain>
    </source>
</reference>
<keyword evidence="4 5" id="KW-0119">Carbohydrate metabolism</keyword>
<evidence type="ECO:0000256" key="1">
    <source>
        <dbReference type="ARBA" id="ARBA00005028"/>
    </source>
</evidence>
<dbReference type="PANTHER" id="PTHR10091:SF0">
    <property type="entry name" value="GALACTOSE MUTAROTASE"/>
    <property type="match status" value="1"/>
</dbReference>
<dbReference type="GO" id="GO:0005737">
    <property type="term" value="C:cytoplasm"/>
    <property type="evidence" value="ECO:0007669"/>
    <property type="project" value="TreeGrafter"/>
</dbReference>